<dbReference type="OrthoDB" id="341511at2759"/>
<dbReference type="InterPro" id="IPR013894">
    <property type="entry name" value="RMI1_OB"/>
</dbReference>
<comment type="caution">
    <text evidence="2">The sequence shown here is derived from an EMBL/GenBank/DDBJ whole genome shotgun (WGS) entry which is preliminary data.</text>
</comment>
<dbReference type="InterPro" id="IPR042470">
    <property type="entry name" value="RMI1_N_C_sf"/>
</dbReference>
<sequence length="217" mass="24918">VMSAKNILLQDIYQERDALVWPEKLYEMYKTTLIPFSYGLAEPVEEETLKKDTLFQIVDITDISKSTISMIDTLVELTDVNEGFYDLSSKSKVRGKRRVTVNEVNLNETDKEVLLDDTSQPTQGSVYRLTLQDCFGNLCFAYESKPLNILRNPSCHGLFRLKLGYKLVVCKGTKIIFNTLHLEDANIKKLGGSIDKLNFKLYERKLNELKNEIDYKG</sequence>
<feature type="domain" description="RecQ mediated genome instability protein 1 OB-fold" evidence="1">
    <location>
        <begin position="47"/>
        <end position="199"/>
    </location>
</feature>
<dbReference type="Gene3D" id="2.40.50.770">
    <property type="entry name" value="RecQ-mediated genome instability protein Rmi1, C-terminal domain"/>
    <property type="match status" value="1"/>
</dbReference>
<dbReference type="Proteomes" id="UP000307173">
    <property type="component" value="Unassembled WGS sequence"/>
</dbReference>
<proteinExistence type="predicted"/>
<protein>
    <recommendedName>
        <fullName evidence="1">RecQ mediated genome instability protein 1 OB-fold domain-containing protein</fullName>
    </recommendedName>
</protein>
<organism evidence="2 3">
    <name type="scientific">Pichia inconspicua</name>
    <dbReference type="NCBI Taxonomy" id="52247"/>
    <lineage>
        <taxon>Eukaryota</taxon>
        <taxon>Fungi</taxon>
        <taxon>Dikarya</taxon>
        <taxon>Ascomycota</taxon>
        <taxon>Saccharomycotina</taxon>
        <taxon>Pichiomycetes</taxon>
        <taxon>Pichiales</taxon>
        <taxon>Pichiaceae</taxon>
        <taxon>Pichia</taxon>
    </lineage>
</organism>
<evidence type="ECO:0000313" key="3">
    <source>
        <dbReference type="Proteomes" id="UP000307173"/>
    </source>
</evidence>
<dbReference type="EMBL" id="SELW01000316">
    <property type="protein sequence ID" value="TID29395.1"/>
    <property type="molecule type" value="Genomic_DNA"/>
</dbReference>
<evidence type="ECO:0000259" key="1">
    <source>
        <dbReference type="Pfam" id="PF08585"/>
    </source>
</evidence>
<reference evidence="2 3" key="1">
    <citation type="journal article" date="2019" name="Front. Genet.">
        <title>Whole-Genome Sequencing of the Opportunistic Yeast Pathogen Candida inconspicua Uncovers Its Hybrid Origin.</title>
        <authorList>
            <person name="Mixao V."/>
            <person name="Hansen A.P."/>
            <person name="Saus E."/>
            <person name="Boekhout T."/>
            <person name="Lass-Florl C."/>
            <person name="Gabaldon T."/>
        </authorList>
    </citation>
    <scope>NUCLEOTIDE SEQUENCE [LARGE SCALE GENOMIC DNA]</scope>
    <source>
        <strain evidence="2 3">CBS 180</strain>
    </source>
</reference>
<feature type="non-terminal residue" evidence="2">
    <location>
        <position position="1"/>
    </location>
</feature>
<keyword evidence="3" id="KW-1185">Reference proteome</keyword>
<dbReference type="Pfam" id="PF08585">
    <property type="entry name" value="RMI1_N_C"/>
    <property type="match status" value="1"/>
</dbReference>
<dbReference type="AlphaFoldDB" id="A0A4T0X2A9"/>
<name>A0A4T0X2A9_9ASCO</name>
<dbReference type="STRING" id="52247.A0A4T0X2A9"/>
<evidence type="ECO:0000313" key="2">
    <source>
        <dbReference type="EMBL" id="TID29395.1"/>
    </source>
</evidence>
<accession>A0A4T0X2A9</accession>
<gene>
    <name evidence="2" type="ORF">CANINC_001969</name>
</gene>